<dbReference type="InterPro" id="IPR025329">
    <property type="entry name" value="DUF4235"/>
</dbReference>
<dbReference type="Proteomes" id="UP000199086">
    <property type="component" value="Unassembled WGS sequence"/>
</dbReference>
<dbReference type="RefSeq" id="WP_092608906.1">
    <property type="nucleotide sequence ID" value="NZ_FMYF01000004.1"/>
</dbReference>
<reference evidence="1 2" key="1">
    <citation type="submission" date="2016-06" db="EMBL/GenBank/DDBJ databases">
        <authorList>
            <person name="Olsen C.W."/>
            <person name="Carey S."/>
            <person name="Hinshaw L."/>
            <person name="Karasin A.I."/>
        </authorList>
    </citation>
    <scope>NUCLEOTIDE SEQUENCE [LARGE SCALE GENOMIC DNA]</scope>
    <source>
        <strain evidence="1 2">LZ-22</strain>
    </source>
</reference>
<dbReference type="STRING" id="1577474.GA0111570_104237"/>
<sequence length="96" mass="10280">MALAETLVYKVYTSLAGTIATVGTHKLLTAGWRFVTGEEPPEPTDPDADVRTAILWALASAAGLAATQVIAQRIGNRYLYSSSGAKPKFRKIAMKI</sequence>
<dbReference type="EMBL" id="FMYF01000004">
    <property type="protein sequence ID" value="SDB84050.1"/>
    <property type="molecule type" value="Genomic_DNA"/>
</dbReference>
<proteinExistence type="predicted"/>
<dbReference type="AlphaFoldDB" id="A0A1G6GPW1"/>
<gene>
    <name evidence="1" type="ORF">GA0111570_104237</name>
</gene>
<evidence type="ECO:0000313" key="2">
    <source>
        <dbReference type="Proteomes" id="UP000199086"/>
    </source>
</evidence>
<name>A0A1G6GPW1_9ACTN</name>
<dbReference type="Pfam" id="PF14019">
    <property type="entry name" value="DUF4235"/>
    <property type="match status" value="1"/>
</dbReference>
<evidence type="ECO:0008006" key="3">
    <source>
        <dbReference type="Google" id="ProtNLM"/>
    </source>
</evidence>
<accession>A0A1G6GPW1</accession>
<dbReference type="OrthoDB" id="6293727at2"/>
<organism evidence="1 2">
    <name type="scientific">Raineyella antarctica</name>
    <dbReference type="NCBI Taxonomy" id="1577474"/>
    <lineage>
        <taxon>Bacteria</taxon>
        <taxon>Bacillati</taxon>
        <taxon>Actinomycetota</taxon>
        <taxon>Actinomycetes</taxon>
        <taxon>Propionibacteriales</taxon>
        <taxon>Propionibacteriaceae</taxon>
        <taxon>Raineyella</taxon>
    </lineage>
</organism>
<keyword evidence="2" id="KW-1185">Reference proteome</keyword>
<evidence type="ECO:0000313" key="1">
    <source>
        <dbReference type="EMBL" id="SDB84050.1"/>
    </source>
</evidence>
<protein>
    <recommendedName>
        <fullName evidence="3">DUF4235 domain-containing protein</fullName>
    </recommendedName>
</protein>